<evidence type="ECO:0000256" key="1">
    <source>
        <dbReference type="ARBA" id="ARBA00022679"/>
    </source>
</evidence>
<protein>
    <submittedName>
        <fullName evidence="3">Unannotated protein</fullName>
    </submittedName>
</protein>
<reference evidence="3" key="1">
    <citation type="submission" date="2020-05" db="EMBL/GenBank/DDBJ databases">
        <authorList>
            <person name="Chiriac C."/>
            <person name="Salcher M."/>
            <person name="Ghai R."/>
            <person name="Kavagutti S V."/>
        </authorList>
    </citation>
    <scope>NUCLEOTIDE SEQUENCE</scope>
</reference>
<dbReference type="EMBL" id="CAFBOK010000014">
    <property type="protein sequence ID" value="CAB4972570.1"/>
    <property type="molecule type" value="Genomic_DNA"/>
</dbReference>
<dbReference type="Gene3D" id="3.30.1540.10">
    <property type="entry name" value="formyl-coa transferase, domain 3"/>
    <property type="match status" value="1"/>
</dbReference>
<evidence type="ECO:0000256" key="2">
    <source>
        <dbReference type="SAM" id="MobiDB-lite"/>
    </source>
</evidence>
<dbReference type="EMBL" id="CAEZTY010000030">
    <property type="protein sequence ID" value="CAB4585616.1"/>
    <property type="molecule type" value="Genomic_DNA"/>
</dbReference>
<feature type="region of interest" description="Disordered" evidence="2">
    <location>
        <begin position="352"/>
        <end position="396"/>
    </location>
</feature>
<organism evidence="3">
    <name type="scientific">freshwater metagenome</name>
    <dbReference type="NCBI Taxonomy" id="449393"/>
    <lineage>
        <taxon>unclassified sequences</taxon>
        <taxon>metagenomes</taxon>
        <taxon>ecological metagenomes</taxon>
    </lineage>
</organism>
<dbReference type="InterPro" id="IPR023606">
    <property type="entry name" value="CoA-Trfase_III_dom_1_sf"/>
</dbReference>
<evidence type="ECO:0000313" key="6">
    <source>
        <dbReference type="EMBL" id="CAB5077488.1"/>
    </source>
</evidence>
<dbReference type="GO" id="GO:0008410">
    <property type="term" value="F:CoA-transferase activity"/>
    <property type="evidence" value="ECO:0007669"/>
    <property type="project" value="TreeGrafter"/>
</dbReference>
<feature type="compositionally biased region" description="Basic and acidic residues" evidence="2">
    <location>
        <begin position="368"/>
        <end position="390"/>
    </location>
</feature>
<dbReference type="AlphaFoldDB" id="A0A6J6FA86"/>
<evidence type="ECO:0000313" key="5">
    <source>
        <dbReference type="EMBL" id="CAB4972570.1"/>
    </source>
</evidence>
<dbReference type="EMBL" id="CAFBRD010000054">
    <property type="protein sequence ID" value="CAB5077488.1"/>
    <property type="molecule type" value="Genomic_DNA"/>
</dbReference>
<proteinExistence type="predicted"/>
<name>A0A6J6FA86_9ZZZZ</name>
<evidence type="ECO:0000313" key="4">
    <source>
        <dbReference type="EMBL" id="CAB4792966.1"/>
    </source>
</evidence>
<evidence type="ECO:0000313" key="3">
    <source>
        <dbReference type="EMBL" id="CAB4585616.1"/>
    </source>
</evidence>
<dbReference type="PANTHER" id="PTHR48207">
    <property type="entry name" value="SUCCINATE--HYDROXYMETHYLGLUTARATE COA-TRANSFERASE"/>
    <property type="match status" value="1"/>
</dbReference>
<keyword evidence="1" id="KW-0808">Transferase</keyword>
<dbReference type="Gene3D" id="3.40.50.10540">
    <property type="entry name" value="Crotonobetainyl-coa:carnitine coa-transferase, domain 1"/>
    <property type="match status" value="1"/>
</dbReference>
<accession>A0A6J6FA86</accession>
<dbReference type="SUPFAM" id="SSF89796">
    <property type="entry name" value="CoA-transferase family III (CaiB/BaiF)"/>
    <property type="match status" value="1"/>
</dbReference>
<dbReference type="InterPro" id="IPR050483">
    <property type="entry name" value="CoA-transferase_III_domain"/>
</dbReference>
<gene>
    <name evidence="3" type="ORF">UFOPK1762_00970</name>
    <name evidence="4" type="ORF">UFOPK3010_00113</name>
    <name evidence="5" type="ORF">UFOPK3927_00218</name>
    <name evidence="6" type="ORF">UFOPK4371_01055</name>
</gene>
<dbReference type="Pfam" id="PF02515">
    <property type="entry name" value="CoA_transf_3"/>
    <property type="match status" value="1"/>
</dbReference>
<dbReference type="PANTHER" id="PTHR48207:SF3">
    <property type="entry name" value="SUCCINATE--HYDROXYMETHYLGLUTARATE COA-TRANSFERASE"/>
    <property type="match status" value="1"/>
</dbReference>
<dbReference type="EMBL" id="CAFAAM010000007">
    <property type="protein sequence ID" value="CAB4792966.1"/>
    <property type="molecule type" value="Genomic_DNA"/>
</dbReference>
<dbReference type="InterPro" id="IPR044855">
    <property type="entry name" value="CoA-Trfase_III_dom3_sf"/>
</dbReference>
<dbReference type="InterPro" id="IPR003673">
    <property type="entry name" value="CoA-Trfase_fam_III"/>
</dbReference>
<sequence length="396" mass="42452">MEINQRNHRGPLAGLRILDVTQALSGPYCTMMLADLGADVIKIEPPTGDMTRNAGPFTAEDTERAYGGYFASINRGKRSIALDLKDPDDCEIFLALVRTADALVENSRAGVMDRLGLGYETLAAVNDRLVYTAIRGFGDPRTGKSPYVDWPAFDIVAQAMGGLISVTGAADGTVMKAGPSIGDIYSGALATVGVLAALVSALRSGKGQFVDVAMVDAVLSLCEGAVYQYDYTGEVPRPSGNGHPIIAPFDVYPTLDGHCGIAAGQEVLFRTLCDRMGRPDLATDERFAEFHTRVANRVVLNDEVTAWSRTKTTAEIVALLGGDVPVGPVNTMADVFADPHFAGREMVVEVEQPDGSRPVHLAGQPIKMSRDHTGVRSRPPRLDEHRDQILKEAGLQ</sequence>